<comment type="caution">
    <text evidence="1">The sequence shown here is derived from an EMBL/GenBank/DDBJ whole genome shotgun (WGS) entry which is preliminary data.</text>
</comment>
<dbReference type="RefSeq" id="WP_032741256.1">
    <property type="nucleotide sequence ID" value="NZ_CP089302.1"/>
</dbReference>
<dbReference type="EMBL" id="WXEF01000001">
    <property type="protein sequence ID" value="MZR87781.1"/>
    <property type="molecule type" value="Genomic_DNA"/>
</dbReference>
<dbReference type="EMBL" id="WXDR01000001">
    <property type="protein sequence ID" value="MZU07502.1"/>
    <property type="molecule type" value="Genomic_DNA"/>
</dbReference>
<dbReference type="AlphaFoldDB" id="A0A2I1J3J0"/>
<accession>A0A2I1J3J0</accession>
<reference evidence="1 3" key="1">
    <citation type="journal article" date="2019" name="Nat. Med.">
        <title>A library of human gut bacterial isolates paired with longitudinal multiomics data enables mechanistic microbiome research.</title>
        <authorList>
            <person name="Poyet M."/>
            <person name="Groussin M."/>
            <person name="Gibbons S.M."/>
            <person name="Avila-Pacheco J."/>
            <person name="Jiang X."/>
            <person name="Kearney S.M."/>
            <person name="Perrotta A.R."/>
            <person name="Berdy B."/>
            <person name="Zhao S."/>
            <person name="Lieberman T.D."/>
            <person name="Swanson P.K."/>
            <person name="Smith M."/>
            <person name="Roesemann S."/>
            <person name="Alexander J.E."/>
            <person name="Rich S.A."/>
            <person name="Livny J."/>
            <person name="Vlamakis H."/>
            <person name="Clish C."/>
            <person name="Bullock K."/>
            <person name="Deik A."/>
            <person name="Scott J."/>
            <person name="Pierce K.A."/>
            <person name="Xavier R.J."/>
            <person name="Alm E.J."/>
        </authorList>
    </citation>
    <scope>NUCLEOTIDE SEQUENCE [LARGE SCALE GENOMIC DNA]</scope>
    <source>
        <strain evidence="1 3">BIOML-A395</strain>
        <strain evidence="2">BIOML-A409</strain>
    </source>
</reference>
<evidence type="ECO:0000313" key="1">
    <source>
        <dbReference type="EMBL" id="MZR87781.1"/>
    </source>
</evidence>
<sequence length="70" mass="7752">MSVFDPESSGNRFSAEFKLTGDGGSPYEFGIRFSVDGDYFALGGLSMGDMVRINREFARVIREAKHARVV</sequence>
<proteinExistence type="predicted"/>
<evidence type="ECO:0000313" key="3">
    <source>
        <dbReference type="Proteomes" id="UP000466472"/>
    </source>
</evidence>
<evidence type="ECO:0000313" key="2">
    <source>
        <dbReference type="EMBL" id="MZU07502.1"/>
    </source>
</evidence>
<organism evidence="1 3">
    <name type="scientific">Bifidobacterium longum</name>
    <dbReference type="NCBI Taxonomy" id="216816"/>
    <lineage>
        <taxon>Bacteria</taxon>
        <taxon>Bacillati</taxon>
        <taxon>Actinomycetota</taxon>
        <taxon>Actinomycetes</taxon>
        <taxon>Bifidobacteriales</taxon>
        <taxon>Bifidobacteriaceae</taxon>
        <taxon>Bifidobacterium</taxon>
    </lineage>
</organism>
<gene>
    <name evidence="1" type="ORF">GT999_00300</name>
    <name evidence="2" type="ORF">GUA24_00305</name>
</gene>
<protein>
    <submittedName>
        <fullName evidence="1">Uncharacterized protein</fullName>
    </submittedName>
</protein>
<name>A0A2I1J3J0_BIFLN</name>
<dbReference type="Proteomes" id="UP000638311">
    <property type="component" value="Unassembled WGS sequence"/>
</dbReference>
<dbReference type="Proteomes" id="UP000466472">
    <property type="component" value="Unassembled WGS sequence"/>
</dbReference>